<proteinExistence type="predicted"/>
<dbReference type="AlphaFoldDB" id="A0A2N1J7A2"/>
<protein>
    <submittedName>
        <fullName evidence="2">Uncharacterized protein</fullName>
    </submittedName>
</protein>
<evidence type="ECO:0000256" key="1">
    <source>
        <dbReference type="SAM" id="MobiDB-lite"/>
    </source>
</evidence>
<dbReference type="STRING" id="2020962.A0A2N1J7A2"/>
<gene>
    <name evidence="2" type="ORF">MVES_003620</name>
</gene>
<evidence type="ECO:0000313" key="2">
    <source>
        <dbReference type="EMBL" id="PKI82437.1"/>
    </source>
</evidence>
<evidence type="ECO:0000313" key="3">
    <source>
        <dbReference type="Proteomes" id="UP000232875"/>
    </source>
</evidence>
<feature type="compositionally biased region" description="Polar residues" evidence="1">
    <location>
        <begin position="1"/>
        <end position="12"/>
    </location>
</feature>
<dbReference type="OrthoDB" id="10654691at2759"/>
<name>A0A2N1J7A2_9BASI</name>
<dbReference type="EMBL" id="KZ454995">
    <property type="protein sequence ID" value="PKI82437.1"/>
    <property type="molecule type" value="Genomic_DNA"/>
</dbReference>
<reference evidence="2 3" key="1">
    <citation type="submission" date="2017-10" db="EMBL/GenBank/DDBJ databases">
        <title>A novel species of cold-tolerant Malassezia isolated from bats.</title>
        <authorList>
            <person name="Lorch J.M."/>
            <person name="Palmer J.M."/>
            <person name="Vanderwolf K.J."/>
            <person name="Schmidt K.Z."/>
            <person name="Verant M.L."/>
            <person name="Weller T.J."/>
            <person name="Blehert D.S."/>
        </authorList>
    </citation>
    <scope>NUCLEOTIDE SEQUENCE [LARGE SCALE GENOMIC DNA]</scope>
    <source>
        <strain evidence="2 3">NWHC:44797-103</strain>
    </source>
</reference>
<dbReference type="Proteomes" id="UP000232875">
    <property type="component" value="Unassembled WGS sequence"/>
</dbReference>
<keyword evidence="3" id="KW-1185">Reference proteome</keyword>
<accession>A0A2N1J7A2</accession>
<feature type="region of interest" description="Disordered" evidence="1">
    <location>
        <begin position="1"/>
        <end position="29"/>
    </location>
</feature>
<sequence>MPSLVRSLSGNITYKPMETQGGGHAQPRTTTDPLALDPFAADPLALNPITPRASVLGLTGLVSPLNTALFSSSPPSDAALLGVPQIDEFLTAPLLPSDPVPPPNPSSTRNDTLLICLSFTNMSPSIVRGEQLELELFLFLSSIAPVHHVECPLDAAHARAYFVHDTYAQAVMQQVPNIAFYGAYLSVQPALLETTVRFELHDKYINTVQLSPLWIPRFNPSKAASAPLSHISRYPYIARSIQFSAKFVEDLAREFGKFAYMTEEFCGRKRLMHVTFSTKKAATEAVTELSRATSYSNLDVHWALSPRLRSAKRPVVARVFGPCGVCSVQAQRAQVREHAYHPYHR</sequence>
<organism evidence="2 3">
    <name type="scientific">Malassezia vespertilionis</name>
    <dbReference type="NCBI Taxonomy" id="2020962"/>
    <lineage>
        <taxon>Eukaryota</taxon>
        <taxon>Fungi</taxon>
        <taxon>Dikarya</taxon>
        <taxon>Basidiomycota</taxon>
        <taxon>Ustilaginomycotina</taxon>
        <taxon>Malasseziomycetes</taxon>
        <taxon>Malasseziales</taxon>
        <taxon>Malasseziaceae</taxon>
        <taxon>Malassezia</taxon>
    </lineage>
</organism>